<dbReference type="PANTHER" id="PTHR36617">
    <property type="entry name" value="PROTEIN, PUTATIVE-RELATED"/>
    <property type="match status" value="1"/>
</dbReference>
<organism evidence="1 2">
    <name type="scientific">Trema orientale</name>
    <name type="common">Charcoal tree</name>
    <name type="synonym">Celtis orientalis</name>
    <dbReference type="NCBI Taxonomy" id="63057"/>
    <lineage>
        <taxon>Eukaryota</taxon>
        <taxon>Viridiplantae</taxon>
        <taxon>Streptophyta</taxon>
        <taxon>Embryophyta</taxon>
        <taxon>Tracheophyta</taxon>
        <taxon>Spermatophyta</taxon>
        <taxon>Magnoliopsida</taxon>
        <taxon>eudicotyledons</taxon>
        <taxon>Gunneridae</taxon>
        <taxon>Pentapetalae</taxon>
        <taxon>rosids</taxon>
        <taxon>fabids</taxon>
        <taxon>Rosales</taxon>
        <taxon>Cannabaceae</taxon>
        <taxon>Trema</taxon>
    </lineage>
</organism>
<dbReference type="EMBL" id="JXTC01000333">
    <property type="protein sequence ID" value="PON63819.1"/>
    <property type="molecule type" value="Genomic_DNA"/>
</dbReference>
<keyword evidence="2" id="KW-1185">Reference proteome</keyword>
<evidence type="ECO:0008006" key="3">
    <source>
        <dbReference type="Google" id="ProtNLM"/>
    </source>
</evidence>
<name>A0A2P5CRY4_TREOI</name>
<dbReference type="InParanoid" id="A0A2P5CRY4"/>
<comment type="caution">
    <text evidence="1">The sequence shown here is derived from an EMBL/GenBank/DDBJ whole genome shotgun (WGS) entry which is preliminary data.</text>
</comment>
<gene>
    <name evidence="1" type="ORF">TorRG33x02_275290</name>
</gene>
<evidence type="ECO:0000313" key="1">
    <source>
        <dbReference type="EMBL" id="PON63819.1"/>
    </source>
</evidence>
<reference evidence="2" key="1">
    <citation type="submission" date="2016-06" db="EMBL/GenBank/DDBJ databases">
        <title>Parallel loss of symbiosis genes in relatives of nitrogen-fixing non-legume Parasponia.</title>
        <authorList>
            <person name="Van Velzen R."/>
            <person name="Holmer R."/>
            <person name="Bu F."/>
            <person name="Rutten L."/>
            <person name="Van Zeijl A."/>
            <person name="Liu W."/>
            <person name="Santuari L."/>
            <person name="Cao Q."/>
            <person name="Sharma T."/>
            <person name="Shen D."/>
            <person name="Roswanjaya Y."/>
            <person name="Wardhani T."/>
            <person name="Kalhor M.S."/>
            <person name="Jansen J."/>
            <person name="Van den Hoogen J."/>
            <person name="Gungor B."/>
            <person name="Hartog M."/>
            <person name="Hontelez J."/>
            <person name="Verver J."/>
            <person name="Yang W.-C."/>
            <person name="Schijlen E."/>
            <person name="Repin R."/>
            <person name="Schilthuizen M."/>
            <person name="Schranz E."/>
            <person name="Heidstra R."/>
            <person name="Miyata K."/>
            <person name="Fedorova E."/>
            <person name="Kohlen W."/>
            <person name="Bisseling T."/>
            <person name="Smit S."/>
            <person name="Geurts R."/>
        </authorList>
    </citation>
    <scope>NUCLEOTIDE SEQUENCE [LARGE SCALE GENOMIC DNA]</scope>
    <source>
        <strain evidence="2">cv. RG33-2</strain>
    </source>
</reference>
<protein>
    <recommendedName>
        <fullName evidence="3">Reverse transcriptase zinc-binding domain-containing protein</fullName>
    </recommendedName>
</protein>
<dbReference type="OrthoDB" id="1210636at2759"/>
<sequence length="130" mass="14925">MVAFKVGNKGNIRFWEDTWRGEDAFINRFPNLYKLSSLHNGKISDFKVGQGAESLLACGWNFHFIRGISDRELDDMVELLECVTNVNLSLPLEDRRECLPDKNEGFSCKSCFYKLQEVEGLANFAPYHLV</sequence>
<evidence type="ECO:0000313" key="2">
    <source>
        <dbReference type="Proteomes" id="UP000237000"/>
    </source>
</evidence>
<dbReference type="AlphaFoldDB" id="A0A2P5CRY4"/>
<accession>A0A2P5CRY4</accession>
<proteinExistence type="predicted"/>
<dbReference type="Proteomes" id="UP000237000">
    <property type="component" value="Unassembled WGS sequence"/>
</dbReference>
<dbReference type="PANTHER" id="PTHR36617:SF15">
    <property type="entry name" value="REVERSE TRANSCRIPTASE ZINC-BINDING DOMAIN-CONTAINING PROTEIN"/>
    <property type="match status" value="1"/>
</dbReference>